<evidence type="ECO:0000259" key="4">
    <source>
        <dbReference type="Pfam" id="PF01420"/>
    </source>
</evidence>
<dbReference type="CDD" id="cd17494">
    <property type="entry name" value="RMtype1_S_Sma198ORF994P-TRD2-CR2_like"/>
    <property type="match status" value="1"/>
</dbReference>
<dbReference type="InterPro" id="IPR000055">
    <property type="entry name" value="Restrct_endonuc_typeI_TRD"/>
</dbReference>
<keyword evidence="2" id="KW-0680">Restriction system</keyword>
<organism evidence="5 6">
    <name type="scientific">Marinilactibacillus psychrotolerans</name>
    <dbReference type="NCBI Taxonomy" id="191770"/>
    <lineage>
        <taxon>Bacteria</taxon>
        <taxon>Bacillati</taxon>
        <taxon>Bacillota</taxon>
        <taxon>Bacilli</taxon>
        <taxon>Lactobacillales</taxon>
        <taxon>Carnobacteriaceae</taxon>
        <taxon>Marinilactibacillus</taxon>
    </lineage>
</organism>
<protein>
    <submittedName>
        <fullName evidence="5">Restriction endonuclease subunit S</fullName>
    </submittedName>
</protein>
<evidence type="ECO:0000256" key="1">
    <source>
        <dbReference type="ARBA" id="ARBA00010923"/>
    </source>
</evidence>
<dbReference type="OrthoDB" id="9795776at2"/>
<evidence type="ECO:0000256" key="3">
    <source>
        <dbReference type="ARBA" id="ARBA00023125"/>
    </source>
</evidence>
<comment type="caution">
    <text evidence="5">The sequence shown here is derived from an EMBL/GenBank/DDBJ whole genome shotgun (WGS) entry which is preliminary data.</text>
</comment>
<keyword evidence="5" id="KW-0540">Nuclease</keyword>
<evidence type="ECO:0000313" key="6">
    <source>
        <dbReference type="Proteomes" id="UP000307201"/>
    </source>
</evidence>
<keyword evidence="5" id="KW-0255">Endonuclease</keyword>
<dbReference type="Gene3D" id="1.10.287.1120">
    <property type="entry name" value="Bipartite methylase S protein"/>
    <property type="match status" value="1"/>
</dbReference>
<dbReference type="Gene3D" id="3.90.220.20">
    <property type="entry name" value="DNA methylase specificity domains"/>
    <property type="match status" value="2"/>
</dbReference>
<dbReference type="AlphaFoldDB" id="A0A5R9C0S0"/>
<comment type="similarity">
    <text evidence="1">Belongs to the type-I restriction system S methylase family.</text>
</comment>
<dbReference type="SUPFAM" id="SSF116734">
    <property type="entry name" value="DNA methylase specificity domain"/>
    <property type="match status" value="2"/>
</dbReference>
<dbReference type="EMBL" id="VBTE01000034">
    <property type="protein sequence ID" value="TLQ06282.1"/>
    <property type="molecule type" value="Genomic_DNA"/>
</dbReference>
<dbReference type="GO" id="GO:0009307">
    <property type="term" value="P:DNA restriction-modification system"/>
    <property type="evidence" value="ECO:0007669"/>
    <property type="project" value="UniProtKB-KW"/>
</dbReference>
<dbReference type="GO" id="GO:0004519">
    <property type="term" value="F:endonuclease activity"/>
    <property type="evidence" value="ECO:0007669"/>
    <property type="project" value="UniProtKB-KW"/>
</dbReference>
<accession>A0A5R9C0S0</accession>
<name>A0A5R9C0S0_9LACT</name>
<dbReference type="RefSeq" id="WP_138472500.1">
    <property type="nucleotide sequence ID" value="NZ_VBTE01000034.1"/>
</dbReference>
<keyword evidence="3" id="KW-0238">DNA-binding</keyword>
<dbReference type="PANTHER" id="PTHR30408:SF12">
    <property type="entry name" value="TYPE I RESTRICTION ENZYME MJAVIII SPECIFICITY SUBUNIT"/>
    <property type="match status" value="1"/>
</dbReference>
<sequence>MSLSKENKYPEIRFKGFTETWEQRKFFDNIETTIDFRGRTPKKLGLDWSEKGYLALSALNVKNGFIDPKADAHYGNQTLYNKWMGGRELRKGQVLFTTEAPMGNVAQVPDDQGYILSQRTIAFEVKCDKMTNNFLSILLRSPKAFNELTSLSSGGTAKGVSQKSLSHFNVIVPTDLEEQQKIGLLFKKLDNAIALHQGKLDKLKNLKKAYLQVLFPSKEEDTPKMRFTNFNESWEQRELGEIAQLTMGQSPNGKNYTNNQNDYILVQGNADMKNGKVVPRVWTTQVTKTAMPNDIILSVRAPAGDVGKTDYSVVLGRGVAGIKGNEFIYQTLLRLKRVGFWAKYTTGSTFESINSKDLKKALIYIPSENEQFQIGEFLKKIDNTIALHQEKLDKLFILKKAYLKMMFI</sequence>
<reference evidence="5 6" key="1">
    <citation type="submission" date="2019-05" db="EMBL/GenBank/DDBJ databases">
        <title>The metagenome of a microbial culture collection derived from dairy environment covers the genomic content of the human microbiome.</title>
        <authorList>
            <person name="Roder T."/>
            <person name="Wuthrich D."/>
            <person name="Sattari Z."/>
            <person name="Von Ah U."/>
            <person name="Bar C."/>
            <person name="Ronchi F."/>
            <person name="Macpherson A.J."/>
            <person name="Ganal-Vonarburg S.C."/>
            <person name="Bruggmann R."/>
            <person name="Vergeres G."/>
        </authorList>
    </citation>
    <scope>NUCLEOTIDE SEQUENCE [LARGE SCALE GENOMIC DNA]</scope>
    <source>
        <strain evidence="5 6">FAM 24235</strain>
    </source>
</reference>
<dbReference type="Pfam" id="PF01420">
    <property type="entry name" value="Methylase_S"/>
    <property type="match status" value="2"/>
</dbReference>
<dbReference type="GO" id="GO:0003677">
    <property type="term" value="F:DNA binding"/>
    <property type="evidence" value="ECO:0007669"/>
    <property type="project" value="UniProtKB-KW"/>
</dbReference>
<dbReference type="InterPro" id="IPR052021">
    <property type="entry name" value="Type-I_RS_S_subunit"/>
</dbReference>
<dbReference type="InterPro" id="IPR044946">
    <property type="entry name" value="Restrct_endonuc_typeI_TRD_sf"/>
</dbReference>
<proteinExistence type="inferred from homology"/>
<keyword evidence="5" id="KW-0378">Hydrolase</keyword>
<dbReference type="PANTHER" id="PTHR30408">
    <property type="entry name" value="TYPE-1 RESTRICTION ENZYME ECOKI SPECIFICITY PROTEIN"/>
    <property type="match status" value="1"/>
</dbReference>
<dbReference type="Proteomes" id="UP000307201">
    <property type="component" value="Unassembled WGS sequence"/>
</dbReference>
<feature type="domain" description="Type I restriction modification DNA specificity" evidence="4">
    <location>
        <begin position="36"/>
        <end position="204"/>
    </location>
</feature>
<feature type="domain" description="Type I restriction modification DNA specificity" evidence="4">
    <location>
        <begin position="231"/>
        <end position="395"/>
    </location>
</feature>
<evidence type="ECO:0000313" key="5">
    <source>
        <dbReference type="EMBL" id="TLQ06282.1"/>
    </source>
</evidence>
<gene>
    <name evidence="5" type="ORF">FEZ48_10330</name>
</gene>
<evidence type="ECO:0000256" key="2">
    <source>
        <dbReference type="ARBA" id="ARBA00022747"/>
    </source>
</evidence>